<accession>A0A1H3IBR5</accession>
<keyword evidence="3" id="KW-1185">Reference proteome</keyword>
<name>A0A1H3IBR5_9EURY</name>
<evidence type="ECO:0000313" key="2">
    <source>
        <dbReference type="EMBL" id="SDY24354.1"/>
    </source>
</evidence>
<keyword evidence="1" id="KW-0812">Transmembrane</keyword>
<feature type="transmembrane region" description="Helical" evidence="1">
    <location>
        <begin position="94"/>
        <end position="116"/>
    </location>
</feature>
<feature type="transmembrane region" description="Helical" evidence="1">
    <location>
        <begin position="59"/>
        <end position="79"/>
    </location>
</feature>
<dbReference type="OrthoDB" id="203913at2157"/>
<feature type="transmembrane region" description="Helical" evidence="1">
    <location>
        <begin position="20"/>
        <end position="39"/>
    </location>
</feature>
<dbReference type="EMBL" id="FNPB01000009">
    <property type="protein sequence ID" value="SDY24354.1"/>
    <property type="molecule type" value="Genomic_DNA"/>
</dbReference>
<dbReference type="Proteomes" id="UP000199170">
    <property type="component" value="Unassembled WGS sequence"/>
</dbReference>
<proteinExistence type="predicted"/>
<gene>
    <name evidence="2" type="ORF">SAMN04487946_10976</name>
</gene>
<feature type="transmembrane region" description="Helical" evidence="1">
    <location>
        <begin position="137"/>
        <end position="163"/>
    </location>
</feature>
<evidence type="ECO:0000256" key="1">
    <source>
        <dbReference type="SAM" id="Phobius"/>
    </source>
</evidence>
<evidence type="ECO:0000313" key="3">
    <source>
        <dbReference type="Proteomes" id="UP000199170"/>
    </source>
</evidence>
<dbReference type="AlphaFoldDB" id="A0A1H3IBR5"/>
<organism evidence="2 3">
    <name type="scientific">Halobellus clavatus</name>
    <dbReference type="NCBI Taxonomy" id="660517"/>
    <lineage>
        <taxon>Archaea</taxon>
        <taxon>Methanobacteriati</taxon>
        <taxon>Methanobacteriota</taxon>
        <taxon>Stenosarchaea group</taxon>
        <taxon>Halobacteria</taxon>
        <taxon>Halobacteriales</taxon>
        <taxon>Haloferacaceae</taxon>
        <taxon>Halobellus</taxon>
    </lineage>
</organism>
<protein>
    <submittedName>
        <fullName evidence="2">Uncharacterized protein</fullName>
    </submittedName>
</protein>
<dbReference type="STRING" id="660517.SAMN04487946_10976"/>
<dbReference type="RefSeq" id="WP_217635378.1">
    <property type="nucleotide sequence ID" value="NZ_FNPB01000009.1"/>
</dbReference>
<sequence>MTDTHSTTKGAAPENPSRGYVQWLVLVATPILLGALFLIHPDGSGGLHGLRSSAGTWLYLHVAMLPLLGSLGVAFYVLLDGYEGTVAAVGRAGVVIYMTFYIAFEAIAGIANGLLVHGTHTLAAEHQKGIAAAVDALAVPSMALGMLGSLGALLAVGAIGILLRRSGAPMVPVVLLGGAPFATVFHAGTPLDAVGMGLFLAGVVWIELRWRSGDEHHATQAT</sequence>
<reference evidence="3" key="1">
    <citation type="submission" date="2016-10" db="EMBL/GenBank/DDBJ databases">
        <authorList>
            <person name="Varghese N."/>
            <person name="Submissions S."/>
        </authorList>
    </citation>
    <scope>NUCLEOTIDE SEQUENCE [LARGE SCALE GENOMIC DNA]</scope>
    <source>
        <strain evidence="3">CGMCC 1.10118</strain>
    </source>
</reference>
<keyword evidence="1" id="KW-0472">Membrane</keyword>
<keyword evidence="1" id="KW-1133">Transmembrane helix</keyword>